<accession>A0A0C2ZW17</accession>
<evidence type="ECO:0000259" key="1">
    <source>
        <dbReference type="Pfam" id="PF24016"/>
    </source>
</evidence>
<name>A0A0C2ZW17_9AGAM</name>
<feature type="non-terminal residue" evidence="2">
    <location>
        <position position="1"/>
    </location>
</feature>
<dbReference type="EMBL" id="KN822111">
    <property type="protein sequence ID" value="KIM56677.1"/>
    <property type="molecule type" value="Genomic_DNA"/>
</dbReference>
<gene>
    <name evidence="2" type="ORF">SCLCIDRAFT_131939</name>
</gene>
<dbReference type="STRING" id="1036808.A0A0C2ZW17"/>
<feature type="domain" description="DUF7330" evidence="1">
    <location>
        <begin position="4"/>
        <end position="192"/>
    </location>
</feature>
<sequence>KPTNFLCVDQRNGAIKGTYIIDPSLQIPESHLPPPVKTGEGGAEGERKNLYLHTRDGSVDVDVWLVGHKSRSKESTKRTTLYVSSNDGAITTKIQAIDNIDPFFLNIFTKDGKITVLLPRSFHGPITMTSGDGSCTLSNDMLKTSTHLGVADRTTRYFVGQYALSSMQNVWEGDEVKVETRDGKIKVRYIDEVVQSSSSSSWCIFSRLFHC</sequence>
<dbReference type="AlphaFoldDB" id="A0A0C2ZW17"/>
<organism evidence="2 3">
    <name type="scientific">Scleroderma citrinum Foug A</name>
    <dbReference type="NCBI Taxonomy" id="1036808"/>
    <lineage>
        <taxon>Eukaryota</taxon>
        <taxon>Fungi</taxon>
        <taxon>Dikarya</taxon>
        <taxon>Basidiomycota</taxon>
        <taxon>Agaricomycotina</taxon>
        <taxon>Agaricomycetes</taxon>
        <taxon>Agaricomycetidae</taxon>
        <taxon>Boletales</taxon>
        <taxon>Sclerodermatineae</taxon>
        <taxon>Sclerodermataceae</taxon>
        <taxon>Scleroderma</taxon>
    </lineage>
</organism>
<dbReference type="HOGENOM" id="CLU_070382_0_0_1"/>
<evidence type="ECO:0000313" key="3">
    <source>
        <dbReference type="Proteomes" id="UP000053989"/>
    </source>
</evidence>
<proteinExistence type="predicted"/>
<reference evidence="3" key="2">
    <citation type="submission" date="2015-01" db="EMBL/GenBank/DDBJ databases">
        <title>Evolutionary Origins and Diversification of the Mycorrhizal Mutualists.</title>
        <authorList>
            <consortium name="DOE Joint Genome Institute"/>
            <consortium name="Mycorrhizal Genomics Consortium"/>
            <person name="Kohler A."/>
            <person name="Kuo A."/>
            <person name="Nagy L.G."/>
            <person name="Floudas D."/>
            <person name="Copeland A."/>
            <person name="Barry K.W."/>
            <person name="Cichocki N."/>
            <person name="Veneault-Fourrey C."/>
            <person name="LaButti K."/>
            <person name="Lindquist E.A."/>
            <person name="Lipzen A."/>
            <person name="Lundell T."/>
            <person name="Morin E."/>
            <person name="Murat C."/>
            <person name="Riley R."/>
            <person name="Ohm R."/>
            <person name="Sun H."/>
            <person name="Tunlid A."/>
            <person name="Henrissat B."/>
            <person name="Grigoriev I.V."/>
            <person name="Hibbett D.S."/>
            <person name="Martin F."/>
        </authorList>
    </citation>
    <scope>NUCLEOTIDE SEQUENCE [LARGE SCALE GENOMIC DNA]</scope>
    <source>
        <strain evidence="3">Foug A</strain>
    </source>
</reference>
<protein>
    <recommendedName>
        <fullName evidence="1">DUF7330 domain-containing protein</fullName>
    </recommendedName>
</protein>
<dbReference type="InterPro" id="IPR055754">
    <property type="entry name" value="DUF7330"/>
</dbReference>
<dbReference type="Pfam" id="PF24016">
    <property type="entry name" value="DUF7330"/>
    <property type="match status" value="1"/>
</dbReference>
<keyword evidence="3" id="KW-1185">Reference proteome</keyword>
<dbReference type="OrthoDB" id="5289249at2759"/>
<dbReference type="Proteomes" id="UP000053989">
    <property type="component" value="Unassembled WGS sequence"/>
</dbReference>
<reference evidence="2 3" key="1">
    <citation type="submission" date="2014-04" db="EMBL/GenBank/DDBJ databases">
        <authorList>
            <consortium name="DOE Joint Genome Institute"/>
            <person name="Kuo A."/>
            <person name="Kohler A."/>
            <person name="Nagy L.G."/>
            <person name="Floudas D."/>
            <person name="Copeland A."/>
            <person name="Barry K.W."/>
            <person name="Cichocki N."/>
            <person name="Veneault-Fourrey C."/>
            <person name="LaButti K."/>
            <person name="Lindquist E.A."/>
            <person name="Lipzen A."/>
            <person name="Lundell T."/>
            <person name="Morin E."/>
            <person name="Murat C."/>
            <person name="Sun H."/>
            <person name="Tunlid A."/>
            <person name="Henrissat B."/>
            <person name="Grigoriev I.V."/>
            <person name="Hibbett D.S."/>
            <person name="Martin F."/>
            <person name="Nordberg H.P."/>
            <person name="Cantor M.N."/>
            <person name="Hua S.X."/>
        </authorList>
    </citation>
    <scope>NUCLEOTIDE SEQUENCE [LARGE SCALE GENOMIC DNA]</scope>
    <source>
        <strain evidence="2 3">Foug A</strain>
    </source>
</reference>
<evidence type="ECO:0000313" key="2">
    <source>
        <dbReference type="EMBL" id="KIM56677.1"/>
    </source>
</evidence>
<dbReference type="InParanoid" id="A0A0C2ZW17"/>